<name>A0A183DVP3_9BILA</name>
<dbReference type="InterPro" id="IPR036236">
    <property type="entry name" value="Znf_C2H2_sf"/>
</dbReference>
<proteinExistence type="predicted"/>
<keyword evidence="4" id="KW-1185">Reference proteome</keyword>
<dbReference type="OrthoDB" id="278606at2759"/>
<dbReference type="PANTHER" id="PTHR13267">
    <property type="entry name" value="ZINC FINGER PROTEIN 277"/>
    <property type="match status" value="1"/>
</dbReference>
<dbReference type="PANTHER" id="PTHR13267:SF3">
    <property type="entry name" value="ZINC FINGER PROTEIN 277"/>
    <property type="match status" value="1"/>
</dbReference>
<evidence type="ECO:0000256" key="2">
    <source>
        <dbReference type="ARBA" id="ARBA00022833"/>
    </source>
</evidence>
<evidence type="ECO:0000256" key="1">
    <source>
        <dbReference type="ARBA" id="ARBA00022723"/>
    </source>
</evidence>
<reference evidence="5" key="1">
    <citation type="submission" date="2016-06" db="UniProtKB">
        <authorList>
            <consortium name="WormBaseParasite"/>
        </authorList>
    </citation>
    <scope>IDENTIFICATION</scope>
</reference>
<gene>
    <name evidence="3" type="ORF">GPUH_LOCUS12784</name>
</gene>
<keyword evidence="1" id="KW-0479">Metal-binding</keyword>
<sequence>MFSHTSKHLLTEHQIVIVEADLIVDLKRYVEHWRQRITEEGVDKIFPKVTPVEGSPYYGTVDCYYEMSERLQEDYGLRQKLAMRRLEEVLACQQREREETNFQQQCIFCKHMSVGNRSKIIHHLYMIHHLNLGSPDNLGSEMAGASGISGSAQVLRKYRFWGSELSFKIIALKELGKRWLEVLAEDFEDTSLTFLDSDEEEEDFSCLSRCEFAVSQESFSKVVLKGREWQEDNINVEPTCAICLFCEKTEENAGPLLEHIKACFDLNITISGKETVKSLSGWVLMKHICHTRHHFDILGIIEKEKFDVYDRMSMINFIRKESYNGRCFVCGKGDFGGLLQLRLHFAEDNHLSKGLPNKSVWRVEELVDSTVITRY</sequence>
<dbReference type="GO" id="GO:0046872">
    <property type="term" value="F:metal ion binding"/>
    <property type="evidence" value="ECO:0007669"/>
    <property type="project" value="UniProtKB-KW"/>
</dbReference>
<dbReference type="EMBL" id="UYRT01079607">
    <property type="protein sequence ID" value="VDN21037.1"/>
    <property type="molecule type" value="Genomic_DNA"/>
</dbReference>
<dbReference type="AlphaFoldDB" id="A0A183DVP3"/>
<protein>
    <submittedName>
        <fullName evidence="5">C2H2-type domain-containing protein</fullName>
    </submittedName>
</protein>
<reference evidence="3 4" key="2">
    <citation type="submission" date="2018-11" db="EMBL/GenBank/DDBJ databases">
        <authorList>
            <consortium name="Pathogen Informatics"/>
        </authorList>
    </citation>
    <scope>NUCLEOTIDE SEQUENCE [LARGE SCALE GENOMIC DNA]</scope>
</reference>
<evidence type="ECO:0000313" key="5">
    <source>
        <dbReference type="WBParaSite" id="GPUH_0001279801-mRNA-1"/>
    </source>
</evidence>
<dbReference type="InterPro" id="IPR040048">
    <property type="entry name" value="ZNF277"/>
</dbReference>
<dbReference type="SUPFAM" id="SSF57667">
    <property type="entry name" value="beta-beta-alpha zinc fingers"/>
    <property type="match status" value="1"/>
</dbReference>
<accession>A0A183DVP3</accession>
<dbReference type="Proteomes" id="UP000271098">
    <property type="component" value="Unassembled WGS sequence"/>
</dbReference>
<dbReference type="WBParaSite" id="GPUH_0001279801-mRNA-1">
    <property type="protein sequence ID" value="GPUH_0001279801-mRNA-1"/>
    <property type="gene ID" value="GPUH_0001279801"/>
</dbReference>
<evidence type="ECO:0000313" key="3">
    <source>
        <dbReference type="EMBL" id="VDN21037.1"/>
    </source>
</evidence>
<keyword evidence="2" id="KW-0862">Zinc</keyword>
<evidence type="ECO:0000313" key="4">
    <source>
        <dbReference type="Proteomes" id="UP000271098"/>
    </source>
</evidence>
<organism evidence="5">
    <name type="scientific">Gongylonema pulchrum</name>
    <dbReference type="NCBI Taxonomy" id="637853"/>
    <lineage>
        <taxon>Eukaryota</taxon>
        <taxon>Metazoa</taxon>
        <taxon>Ecdysozoa</taxon>
        <taxon>Nematoda</taxon>
        <taxon>Chromadorea</taxon>
        <taxon>Rhabditida</taxon>
        <taxon>Spirurina</taxon>
        <taxon>Spiruromorpha</taxon>
        <taxon>Spiruroidea</taxon>
        <taxon>Gongylonematidae</taxon>
        <taxon>Gongylonema</taxon>
    </lineage>
</organism>